<keyword evidence="1" id="KW-0472">Membrane</keyword>
<sequence length="366" mass="38054">MTITPVTTSAPPTRRSPLDFVRGFLTGAVIGSSLAALVVGVVVERVPLFVAGLVVPVVYGLLILLAGAPKRAREAAVVPRTALAMIEERRATGGDTSDVPVRFDLTVAPDDGPAYRVVFVQDVNLVDLPDYRPGGILVVRYPPDRPWQVKIVKRPTPEWEDRAATARIDSAPGPALAAAPPETSAVGCVTLLALLLAAAAVVFLFRAELFGPDPAERPPAPAGPTASATSSTTVVSVGSGTVSLGPGQSMLDEGALRRAVDGLTGGEEKRRALTVVVQDRQLTVVFAPTGSQALGFDPGALPYSRVPALVREARTTLGVRAPQTWQLTAERLTGALTLRIGVTGADGAAVLEADGDGTVVRRIPAH</sequence>
<keyword evidence="1" id="KW-0812">Transmembrane</keyword>
<dbReference type="AlphaFoldDB" id="A0A2P2GCZ5"/>
<name>A0A2P2GCZ5_STREW</name>
<reference evidence="2 3" key="1">
    <citation type="submission" date="2015-05" db="EMBL/GenBank/DDBJ databases">
        <title>Draft Genome assembly of Streptomyces showdoensis.</title>
        <authorList>
            <person name="Thapa K.K."/>
            <person name="Metsa-Ketela M."/>
        </authorList>
    </citation>
    <scope>NUCLEOTIDE SEQUENCE [LARGE SCALE GENOMIC DNA]</scope>
    <source>
        <strain evidence="2 3">ATCC 15227</strain>
    </source>
</reference>
<accession>A0A2P2GCZ5</accession>
<gene>
    <name evidence="2" type="ORF">VO63_34670</name>
</gene>
<dbReference type="OrthoDB" id="3613228at2"/>
<dbReference type="EMBL" id="LAQS01000097">
    <property type="protein sequence ID" value="KKZ69360.1"/>
    <property type="molecule type" value="Genomic_DNA"/>
</dbReference>
<protein>
    <submittedName>
        <fullName evidence="2">Membrane protein</fullName>
    </submittedName>
</protein>
<feature type="transmembrane region" description="Helical" evidence="1">
    <location>
        <begin position="185"/>
        <end position="205"/>
    </location>
</feature>
<evidence type="ECO:0000256" key="1">
    <source>
        <dbReference type="SAM" id="Phobius"/>
    </source>
</evidence>
<dbReference type="Proteomes" id="UP000265325">
    <property type="component" value="Unassembled WGS sequence"/>
</dbReference>
<feature type="transmembrane region" description="Helical" evidence="1">
    <location>
        <begin position="48"/>
        <end position="66"/>
    </location>
</feature>
<keyword evidence="1" id="KW-1133">Transmembrane helix</keyword>
<keyword evidence="3" id="KW-1185">Reference proteome</keyword>
<dbReference type="RefSeq" id="WP_046912117.1">
    <property type="nucleotide sequence ID" value="NZ_JBHMCW010000025.1"/>
</dbReference>
<evidence type="ECO:0000313" key="3">
    <source>
        <dbReference type="Proteomes" id="UP000265325"/>
    </source>
</evidence>
<feature type="transmembrane region" description="Helical" evidence="1">
    <location>
        <begin position="20"/>
        <end position="42"/>
    </location>
</feature>
<evidence type="ECO:0000313" key="2">
    <source>
        <dbReference type="EMBL" id="KKZ69360.1"/>
    </source>
</evidence>
<comment type="caution">
    <text evidence="2">The sequence shown here is derived from an EMBL/GenBank/DDBJ whole genome shotgun (WGS) entry which is preliminary data.</text>
</comment>
<organism evidence="2 3">
    <name type="scientific">Streptomyces showdoensis</name>
    <dbReference type="NCBI Taxonomy" id="68268"/>
    <lineage>
        <taxon>Bacteria</taxon>
        <taxon>Bacillati</taxon>
        <taxon>Actinomycetota</taxon>
        <taxon>Actinomycetes</taxon>
        <taxon>Kitasatosporales</taxon>
        <taxon>Streptomycetaceae</taxon>
        <taxon>Streptomyces</taxon>
    </lineage>
</organism>
<proteinExistence type="predicted"/>